<sequence>MKTKLKAMTLVELICVIAIVAVLITIGVMGMRGVRRFKAERQIHTITGELSDLRKRAMITRSHTKMLFKDDRYMIQYDEIEKTVPYEDDLIFVESNTAQGGNIISFSPSGRPSNSGTITFRVGKTAFNVIVAPVNGRIRMERADEES</sequence>
<dbReference type="Gene3D" id="3.30.700.10">
    <property type="entry name" value="Glycoprotein, Type 4 Pilin"/>
    <property type="match status" value="1"/>
</dbReference>
<dbReference type="EMBL" id="JBBNPS010000001">
    <property type="protein sequence ID" value="MEQ3352793.1"/>
    <property type="molecule type" value="Genomic_DNA"/>
</dbReference>
<keyword evidence="1" id="KW-0472">Membrane</keyword>
<reference evidence="2 3" key="1">
    <citation type="submission" date="2024-04" db="EMBL/GenBank/DDBJ databases">
        <title>Human intestinal bacterial collection.</title>
        <authorList>
            <person name="Pauvert C."/>
            <person name="Hitch T.C.A."/>
            <person name="Clavel T."/>
        </authorList>
    </citation>
    <scope>NUCLEOTIDE SEQUENCE [LARGE SCALE GENOMIC DNA]</scope>
    <source>
        <strain evidence="2 3">CLA-SR-H026</strain>
    </source>
</reference>
<comment type="caution">
    <text evidence="2">The sequence shown here is derived from an EMBL/GenBank/DDBJ whole genome shotgun (WGS) entry which is preliminary data.</text>
</comment>
<dbReference type="InterPro" id="IPR016785">
    <property type="entry name" value="ComGD"/>
</dbReference>
<evidence type="ECO:0000313" key="2">
    <source>
        <dbReference type="EMBL" id="MEQ3352793.1"/>
    </source>
</evidence>
<keyword evidence="1" id="KW-1133">Transmembrane helix</keyword>
<dbReference type="InterPro" id="IPR012902">
    <property type="entry name" value="N_methyl_site"/>
</dbReference>
<dbReference type="InterPro" id="IPR045584">
    <property type="entry name" value="Pilin-like"/>
</dbReference>
<gene>
    <name evidence="2" type="ORF">AAA081_00540</name>
</gene>
<keyword evidence="1" id="KW-0812">Transmembrane</keyword>
<dbReference type="NCBIfam" id="TIGR02532">
    <property type="entry name" value="IV_pilin_GFxxxE"/>
    <property type="match status" value="1"/>
</dbReference>
<dbReference type="PIRSF" id="PIRSF021292">
    <property type="entry name" value="Competence_ComGD"/>
    <property type="match status" value="1"/>
</dbReference>
<keyword evidence="3" id="KW-1185">Reference proteome</keyword>
<organism evidence="2 3">
    <name type="scientific">Aedoeadaptatus acetigenes</name>
    <dbReference type="NCBI Taxonomy" id="2981723"/>
    <lineage>
        <taxon>Bacteria</taxon>
        <taxon>Bacillati</taxon>
        <taxon>Bacillota</taxon>
        <taxon>Tissierellia</taxon>
        <taxon>Tissierellales</taxon>
        <taxon>Peptoniphilaceae</taxon>
        <taxon>Aedoeadaptatus</taxon>
    </lineage>
</organism>
<dbReference type="RefSeq" id="WP_148471484.1">
    <property type="nucleotide sequence ID" value="NZ_JAOQJD010000001.1"/>
</dbReference>
<evidence type="ECO:0000313" key="3">
    <source>
        <dbReference type="Proteomes" id="UP001481872"/>
    </source>
</evidence>
<dbReference type="Proteomes" id="UP001481872">
    <property type="component" value="Unassembled WGS sequence"/>
</dbReference>
<protein>
    <submittedName>
        <fullName evidence="2">Prepilin-type N-terminal cleavage/methylation domain-containing protein</fullName>
    </submittedName>
</protein>
<feature type="transmembrane region" description="Helical" evidence="1">
    <location>
        <begin position="6"/>
        <end position="31"/>
    </location>
</feature>
<dbReference type="SUPFAM" id="SSF54523">
    <property type="entry name" value="Pili subunits"/>
    <property type="match status" value="1"/>
</dbReference>
<evidence type="ECO:0000256" key="1">
    <source>
        <dbReference type="SAM" id="Phobius"/>
    </source>
</evidence>
<name>A0ABV1J4D9_9FIRM</name>
<accession>A0ABV1J4D9</accession>
<proteinExistence type="predicted"/>